<reference evidence="5 6" key="1">
    <citation type="journal article" date="2005" name="BMC Genomics">
        <title>Bacterial genome adaptation to niches: divergence of the potential virulence genes in three Burkholderia species of different survival strategies.</title>
        <authorList>
            <person name="Kim H.S."/>
            <person name="Schell M.A."/>
            <person name="Yu Y."/>
            <person name="Ulrich R.L."/>
            <person name="Sarria S.H."/>
            <person name="Nierman W.C."/>
            <person name="DeShazer D."/>
        </authorList>
    </citation>
    <scope>NUCLEOTIDE SEQUENCE [LARGE SCALE GENOMIC DNA]</scope>
    <source>
        <strain evidence="6">ATCC 700388 / DSM 13276 / CCUG 48851 / CIP 106301 / E264</strain>
    </source>
</reference>
<feature type="compositionally biased region" description="Basic and acidic residues" evidence="2">
    <location>
        <begin position="132"/>
        <end position="147"/>
    </location>
</feature>
<evidence type="ECO:0000313" key="5">
    <source>
        <dbReference type="EMBL" id="ABC35375.1"/>
    </source>
</evidence>
<name>Q2T3R9_BURTA</name>
<evidence type="ECO:0000259" key="4">
    <source>
        <dbReference type="Pfam" id="PF10531"/>
    </source>
</evidence>
<accession>Q2T3R9</accession>
<evidence type="ECO:0000256" key="2">
    <source>
        <dbReference type="SAM" id="MobiDB-lite"/>
    </source>
</evidence>
<protein>
    <submittedName>
        <fullName evidence="5">Polysaccharide biosynthesis protein, putative</fullName>
    </submittedName>
</protein>
<dbReference type="InterPro" id="IPR019554">
    <property type="entry name" value="Soluble_ligand-bd"/>
</dbReference>
<gene>
    <name evidence="5" type="ordered locus">BTH_II1986</name>
</gene>
<dbReference type="Gene3D" id="3.30.1950.10">
    <property type="entry name" value="wza like domain"/>
    <property type="match status" value="1"/>
</dbReference>
<feature type="domain" description="Soluble ligand binding" evidence="4">
    <location>
        <begin position="624"/>
        <end position="659"/>
    </location>
</feature>
<dbReference type="Proteomes" id="UP000001930">
    <property type="component" value="Chromosome II"/>
</dbReference>
<keyword evidence="6" id="KW-1185">Reference proteome</keyword>
<dbReference type="InterPro" id="IPR003715">
    <property type="entry name" value="Poly_export_N"/>
</dbReference>
<dbReference type="PANTHER" id="PTHR33619:SF3">
    <property type="entry name" value="POLYSACCHARIDE EXPORT PROTEIN GFCE-RELATED"/>
    <property type="match status" value="1"/>
</dbReference>
<proteinExistence type="predicted"/>
<dbReference type="Pfam" id="PF10531">
    <property type="entry name" value="SLBB"/>
    <property type="match status" value="3"/>
</dbReference>
<sequence>MPVIRLRSGDDVLQKARCSIDRKIRSRMNVKRPILRRQFSRAGFSFRNGRPFVRLAWLRSVASPLRGAVFFCSCMFVLSAHAQIVSLVPSTSVGTDTHSAVPLPPIDSLPPTDGLAARQRDALQPPLPGAKLTKDATSKDGLLKDADPLSDPPRPCGPLGCRGDAIDCPPSAEGGPATITRRADGTPELPDACGRPRVASPAAQTDFQIFVQQSTGRALPLFGYNFFSTTTTYRSLDNVPVPDDYVIGPGDEVLLHAWGGVAGDQRLVVDRNGQVSIPGVGVVTVAGARASELDSLLRGGLGRYFTDFNVNAALGRLRSIQVYVVGKAMSPGSYTVPGTSTIIGALFASGGPAFNGSMRAVALYRNGRQIATLDVYGFLTRGTVKDDAHLLPGDVIVIPPAGPRVALTGALDAPGIYELRKSNETLRELLDDAGGVTALTSLDRVMIERVNASDGAAPRSVQEVRLDDAGLATVVKDGDIVTLSMVSQKFSNAVTLRGNVAAALRYPYKPGMTLADLLPSPDAVLTPDYFTRKNILVEYAKSGGAGRRPFDGIRNLVDEPNWHYAIIQRLDPVTLTENLIPFNLRAVMAKGSAEAGITLQPGDVVTIFGKRDLRNPVDDNKSLVRVDGEVRAPGVYQLNAGESLRELLQRAGGLTSNAYVFGVEFTRESTRSQQQQNLNAALDRATLQANSKLAAAVANLPSGDTQYLQAQMAAAQQAQLARLRELKPTGRVSLELSTKASRIGDLPDLPLSDGDAIYVPPVPAFVTVYGAVDNQNAVIWKLHRTVADTLRVAGVQQDIADLDSAFVLRADGSVASASSYGWLGSFGALELMPGDTLVVPEKLDRRSGMTKFLAGLKDWSQVLANFGLGAAAIKVLK</sequence>
<dbReference type="EMBL" id="CP000085">
    <property type="protein sequence ID" value="ABC35375.1"/>
    <property type="molecule type" value="Genomic_DNA"/>
</dbReference>
<feature type="domain" description="Soluble ligand binding" evidence="4">
    <location>
        <begin position="322"/>
        <end position="369"/>
    </location>
</feature>
<organism evidence="5 6">
    <name type="scientific">Burkholderia thailandensis (strain ATCC 700388 / DSM 13276 / CCUG 48851 / CIP 106301 / E264)</name>
    <dbReference type="NCBI Taxonomy" id="271848"/>
    <lineage>
        <taxon>Bacteria</taxon>
        <taxon>Pseudomonadati</taxon>
        <taxon>Pseudomonadota</taxon>
        <taxon>Betaproteobacteria</taxon>
        <taxon>Burkholderiales</taxon>
        <taxon>Burkholderiaceae</taxon>
        <taxon>Burkholderia</taxon>
        <taxon>pseudomallei group</taxon>
    </lineage>
</organism>
<keyword evidence="1" id="KW-0732">Signal</keyword>
<dbReference type="GO" id="GO:0015159">
    <property type="term" value="F:polysaccharide transmembrane transporter activity"/>
    <property type="evidence" value="ECO:0007669"/>
    <property type="project" value="InterPro"/>
</dbReference>
<evidence type="ECO:0000313" key="6">
    <source>
        <dbReference type="Proteomes" id="UP000001930"/>
    </source>
</evidence>
<feature type="region of interest" description="Disordered" evidence="2">
    <location>
        <begin position="123"/>
        <end position="154"/>
    </location>
</feature>
<evidence type="ECO:0000259" key="3">
    <source>
        <dbReference type="Pfam" id="PF02563"/>
    </source>
</evidence>
<dbReference type="Pfam" id="PF02563">
    <property type="entry name" value="Poly_export"/>
    <property type="match status" value="1"/>
</dbReference>
<dbReference type="AlphaFoldDB" id="Q2T3R9"/>
<feature type="domain" description="Polysaccharide export protein N-terminal" evidence="3">
    <location>
        <begin position="240"/>
        <end position="312"/>
    </location>
</feature>
<dbReference type="HOGENOM" id="CLU_011447_2_0_4"/>
<dbReference type="Gene3D" id="3.10.560.10">
    <property type="entry name" value="Outer membrane lipoprotein wza domain like"/>
    <property type="match status" value="4"/>
</dbReference>
<dbReference type="InterPro" id="IPR049712">
    <property type="entry name" value="Poly_export"/>
</dbReference>
<dbReference type="PANTHER" id="PTHR33619">
    <property type="entry name" value="POLYSACCHARIDE EXPORT PROTEIN GFCE-RELATED"/>
    <property type="match status" value="1"/>
</dbReference>
<feature type="domain" description="Soluble ligand binding" evidence="4">
    <location>
        <begin position="405"/>
        <end position="455"/>
    </location>
</feature>
<dbReference type="KEGG" id="bte:BTH_II1986"/>
<evidence type="ECO:0000256" key="1">
    <source>
        <dbReference type="ARBA" id="ARBA00022729"/>
    </source>
</evidence>